<dbReference type="InterPro" id="IPR044725">
    <property type="entry name" value="CBSX3_CBS_dom"/>
</dbReference>
<evidence type="ECO:0000256" key="2">
    <source>
        <dbReference type="PROSITE-ProRule" id="PRU00703"/>
    </source>
</evidence>
<evidence type="ECO:0000256" key="1">
    <source>
        <dbReference type="ARBA" id="ARBA00023122"/>
    </source>
</evidence>
<dbReference type="CDD" id="cd04623">
    <property type="entry name" value="CBS_pair_bac_euk"/>
    <property type="match status" value="1"/>
</dbReference>
<dbReference type="PANTHER" id="PTHR43080">
    <property type="entry name" value="CBS DOMAIN-CONTAINING PROTEIN CBSX3, MITOCHONDRIAL"/>
    <property type="match status" value="1"/>
</dbReference>
<dbReference type="SUPFAM" id="SSF54631">
    <property type="entry name" value="CBS-domain pair"/>
    <property type="match status" value="1"/>
</dbReference>
<keyword evidence="5" id="KW-1185">Reference proteome</keyword>
<gene>
    <name evidence="4" type="ORF">SAMN04488094_101682</name>
</gene>
<evidence type="ECO:0000259" key="3">
    <source>
        <dbReference type="PROSITE" id="PS51371"/>
    </source>
</evidence>
<sequence>MANVSQILDRKGRDVLTIRPEQMVLDALKSMAEADVGSVMVMSGDAVEGIFTERQYARKVFLMGKASPTTPVRDVMERDVIFVAPDQSVEACMALMTEKRIRHLPVLSNGRLVGMISIGDLMKSVIDEHKFNIEQLVQYVQG</sequence>
<dbReference type="EMBL" id="FOLG01000001">
    <property type="protein sequence ID" value="SFB83112.1"/>
    <property type="molecule type" value="Genomic_DNA"/>
</dbReference>
<reference evidence="4 5" key="1">
    <citation type="submission" date="2016-10" db="EMBL/GenBank/DDBJ databases">
        <authorList>
            <person name="de Groot N.N."/>
        </authorList>
    </citation>
    <scope>NUCLEOTIDE SEQUENCE [LARGE SCALE GENOMIC DNA]</scope>
    <source>
        <strain evidence="4 5">DSM 19548</strain>
    </source>
</reference>
<dbReference type="PANTHER" id="PTHR43080:SF2">
    <property type="entry name" value="CBS DOMAIN-CONTAINING PROTEIN"/>
    <property type="match status" value="1"/>
</dbReference>
<dbReference type="InterPro" id="IPR046342">
    <property type="entry name" value="CBS_dom_sf"/>
</dbReference>
<dbReference type="Proteomes" id="UP000198728">
    <property type="component" value="Unassembled WGS sequence"/>
</dbReference>
<dbReference type="SMART" id="SM00116">
    <property type="entry name" value="CBS"/>
    <property type="match status" value="2"/>
</dbReference>
<dbReference type="InterPro" id="IPR051257">
    <property type="entry name" value="Diverse_CBS-Domain"/>
</dbReference>
<evidence type="ECO:0000313" key="4">
    <source>
        <dbReference type="EMBL" id="SFB83112.1"/>
    </source>
</evidence>
<dbReference type="Pfam" id="PF00571">
    <property type="entry name" value="CBS"/>
    <property type="match status" value="2"/>
</dbReference>
<proteinExistence type="predicted"/>
<dbReference type="Gene3D" id="3.10.580.10">
    <property type="entry name" value="CBS-domain"/>
    <property type="match status" value="1"/>
</dbReference>
<protein>
    <submittedName>
        <fullName evidence="4">CBS domain-containing protein</fullName>
    </submittedName>
</protein>
<dbReference type="STRING" id="441112.SAMN04488094_101682"/>
<name>A0A1I1E936_9RHOB</name>
<organism evidence="4 5">
    <name type="scientific">Tropicimonas isoalkanivorans</name>
    <dbReference type="NCBI Taxonomy" id="441112"/>
    <lineage>
        <taxon>Bacteria</taxon>
        <taxon>Pseudomonadati</taxon>
        <taxon>Pseudomonadota</taxon>
        <taxon>Alphaproteobacteria</taxon>
        <taxon>Rhodobacterales</taxon>
        <taxon>Roseobacteraceae</taxon>
        <taxon>Tropicimonas</taxon>
    </lineage>
</organism>
<keyword evidence="1 2" id="KW-0129">CBS domain</keyword>
<evidence type="ECO:0000313" key="5">
    <source>
        <dbReference type="Proteomes" id="UP000198728"/>
    </source>
</evidence>
<dbReference type="InterPro" id="IPR000644">
    <property type="entry name" value="CBS_dom"/>
</dbReference>
<dbReference type="AlphaFoldDB" id="A0A1I1E936"/>
<dbReference type="RefSeq" id="WP_093359229.1">
    <property type="nucleotide sequence ID" value="NZ_FOLG01000001.1"/>
</dbReference>
<feature type="domain" description="CBS" evidence="3">
    <location>
        <begin position="76"/>
        <end position="131"/>
    </location>
</feature>
<dbReference type="PROSITE" id="PS51371">
    <property type="entry name" value="CBS"/>
    <property type="match status" value="1"/>
</dbReference>
<dbReference type="OrthoDB" id="9807125at2"/>
<accession>A0A1I1E936</accession>